<dbReference type="Pfam" id="PF06833">
    <property type="entry name" value="MdcE"/>
    <property type="match status" value="1"/>
</dbReference>
<gene>
    <name evidence="1" type="primary">mdcE</name>
    <name evidence="1" type="ORF">MQH31_15420</name>
</gene>
<accession>A0AA41UG03</accession>
<dbReference type="NCBIfam" id="TIGR03134">
    <property type="entry name" value="malonate_gamma"/>
    <property type="match status" value="1"/>
</dbReference>
<dbReference type="Gene3D" id="3.90.226.10">
    <property type="entry name" value="2-enoyl-CoA Hydratase, Chain A, domain 1"/>
    <property type="match status" value="1"/>
</dbReference>
<dbReference type="GO" id="GO:0005975">
    <property type="term" value="P:carbohydrate metabolic process"/>
    <property type="evidence" value="ECO:0007669"/>
    <property type="project" value="InterPro"/>
</dbReference>
<dbReference type="EMBL" id="JALGAR010000004">
    <property type="protein sequence ID" value="MCI4659198.1"/>
    <property type="molecule type" value="Genomic_DNA"/>
</dbReference>
<dbReference type="EC" id="4.1.1.88" evidence="1"/>
<dbReference type="InterPro" id="IPR009648">
    <property type="entry name" value="Malonate_gamma"/>
</dbReference>
<keyword evidence="2" id="KW-1185">Reference proteome</keyword>
<evidence type="ECO:0000313" key="1">
    <source>
        <dbReference type="EMBL" id="MCI4659198.1"/>
    </source>
</evidence>
<dbReference type="AlphaFoldDB" id="A0AA41UG03"/>
<name>A0AA41UG03_9MICO</name>
<evidence type="ECO:0000313" key="2">
    <source>
        <dbReference type="Proteomes" id="UP001165341"/>
    </source>
</evidence>
<dbReference type="Proteomes" id="UP001165341">
    <property type="component" value="Unassembled WGS sequence"/>
</dbReference>
<comment type="caution">
    <text evidence="1">The sequence shown here is derived from an EMBL/GenBank/DDBJ whole genome shotgun (WGS) entry which is preliminary data.</text>
</comment>
<reference evidence="1" key="1">
    <citation type="submission" date="2022-03" db="EMBL/GenBank/DDBJ databases">
        <title>Cryobacterium sp. nov. strain ZS14-85, isolated from Antarctic soil.</title>
        <authorList>
            <person name="Li J."/>
            <person name="Niu G."/>
        </authorList>
    </citation>
    <scope>NUCLEOTIDE SEQUENCE</scope>
    <source>
        <strain evidence="1">ZS14-85</strain>
    </source>
</reference>
<dbReference type="SUPFAM" id="SSF52096">
    <property type="entry name" value="ClpP/crotonase"/>
    <property type="match status" value="1"/>
</dbReference>
<keyword evidence="1" id="KW-0456">Lyase</keyword>
<organism evidence="1 2">
    <name type="scientific">Cryobacterium zhongshanensis</name>
    <dbReference type="NCBI Taxonomy" id="2928153"/>
    <lineage>
        <taxon>Bacteria</taxon>
        <taxon>Bacillati</taxon>
        <taxon>Actinomycetota</taxon>
        <taxon>Actinomycetes</taxon>
        <taxon>Micrococcales</taxon>
        <taxon>Microbacteriaceae</taxon>
        <taxon>Cryobacterium</taxon>
    </lineage>
</organism>
<dbReference type="GO" id="GO:0016829">
    <property type="term" value="F:lyase activity"/>
    <property type="evidence" value="ECO:0007669"/>
    <property type="project" value="UniProtKB-KW"/>
</dbReference>
<proteinExistence type="predicted"/>
<dbReference type="RefSeq" id="WP_243012786.1">
    <property type="nucleotide sequence ID" value="NZ_JALGAR010000004.1"/>
</dbReference>
<dbReference type="InterPro" id="IPR029045">
    <property type="entry name" value="ClpP/crotonase-like_dom_sf"/>
</dbReference>
<protein>
    <submittedName>
        <fullName evidence="1">Biotin-independent malonate decarboxylase subunit gamma</fullName>
        <ecNumber evidence="1">4.1.1.88</ecNumber>
    </submittedName>
</protein>
<sequence>MSTASASPFGTAWFGALASSLTAVPGLPGSLRVGAIALDGGESAVLLAVVPDADARFPRARSGEVGLEEGYALAEVVTGIVAADAGTDSRRPIVTVIDVPGQAYGYVEELVGIHQSLAASTNAFATARLAGHPIVSLMVGNAISGAFLATGLQANRLVALDHDGIAVQVMSKQSSARITRRSVAELDAVAEKFPATAYDGASFAKLGALHDLVHVESPAAPTSADVALVTTSVSLAVASVRAGSSDLRSRLSSPEARTVRASSVLVRQRVAEAWDI</sequence>